<dbReference type="Pfam" id="PF00849">
    <property type="entry name" value="PseudoU_synth_2"/>
    <property type="match status" value="1"/>
</dbReference>
<feature type="region of interest" description="Disordered" evidence="4">
    <location>
        <begin position="1"/>
        <end position="32"/>
    </location>
</feature>
<dbReference type="Proteomes" id="UP000593765">
    <property type="component" value="Chromosome"/>
</dbReference>
<accession>A0A7M2WTX8</accession>
<dbReference type="InterPro" id="IPR020103">
    <property type="entry name" value="PsdUridine_synth_cat_dom_sf"/>
</dbReference>
<feature type="compositionally biased region" description="Basic and acidic residues" evidence="4">
    <location>
        <begin position="1"/>
        <end position="10"/>
    </location>
</feature>
<dbReference type="SMART" id="SM00363">
    <property type="entry name" value="S4"/>
    <property type="match status" value="1"/>
</dbReference>
<evidence type="ECO:0000313" key="6">
    <source>
        <dbReference type="EMBL" id="QOV88936.1"/>
    </source>
</evidence>
<reference evidence="6 7" key="1">
    <citation type="submission" date="2020-10" db="EMBL/GenBank/DDBJ databases">
        <title>Wide distribution of Phycisphaera-like planctomycetes from WD2101 soil group in peatlands and genome analysis of the first cultivated representative.</title>
        <authorList>
            <person name="Dedysh S.N."/>
            <person name="Beletsky A.V."/>
            <person name="Ivanova A."/>
            <person name="Kulichevskaya I.S."/>
            <person name="Suzina N.E."/>
            <person name="Philippov D.A."/>
            <person name="Rakitin A.L."/>
            <person name="Mardanov A.V."/>
            <person name="Ravin N.V."/>
        </authorList>
    </citation>
    <scope>NUCLEOTIDE SEQUENCE [LARGE SCALE GENOMIC DNA]</scope>
    <source>
        <strain evidence="6 7">M1803</strain>
    </source>
</reference>
<dbReference type="PANTHER" id="PTHR21600:SF44">
    <property type="entry name" value="RIBOSOMAL LARGE SUBUNIT PSEUDOURIDINE SYNTHASE D"/>
    <property type="match status" value="1"/>
</dbReference>
<dbReference type="InterPro" id="IPR050188">
    <property type="entry name" value="RluA_PseudoU_synthase"/>
</dbReference>
<gene>
    <name evidence="6" type="ORF">IPV69_22340</name>
</gene>
<dbReference type="CDD" id="cd00165">
    <property type="entry name" value="S4"/>
    <property type="match status" value="1"/>
</dbReference>
<dbReference type="SUPFAM" id="SSF55174">
    <property type="entry name" value="Alpha-L RNA-binding motif"/>
    <property type="match status" value="1"/>
</dbReference>
<sequence length="403" mass="44575">MSADPDKDAPDLDLPEGGPVMPADADSSAVEADDAEDLRHFKWKVTKNLTRRIDQYLVDRVGYLSRNGVQKVIGEGLVKVNGRVAKASYRPRDGDVIEMVAPPEPISELVPENIPLEVVYEDDHILAINKQADLIVHPARGKWTGTLVNGLVYYGKKWSKLNGDWRPGILHRLDRNTTGIMLVAKSDEAHWRVARQFENRTIQKTYMSICHGVPQLKGNVIDMPIGRDKYIREKQAVRKEENGGRQAVTLYEVQETYTAPPGLMMEHGSHAADKLLPMPVGTTFSLIKLTPKTGRTHQLRVHMTAIGYPMVGDTMYGGKVVVMGEASKDEGGRMKDESEAASGSSLTHPPSSVDLPSFRFARQALHAYEITFTHPISLNPLTLQAPLPPDFVALRKLMGSGTT</sequence>
<evidence type="ECO:0000256" key="2">
    <source>
        <dbReference type="ARBA" id="ARBA00023235"/>
    </source>
</evidence>
<evidence type="ECO:0000259" key="5">
    <source>
        <dbReference type="SMART" id="SM00363"/>
    </source>
</evidence>
<proteinExistence type="inferred from homology"/>
<dbReference type="InterPro" id="IPR006224">
    <property type="entry name" value="PsdUridine_synth_RluA-like_CS"/>
</dbReference>
<evidence type="ECO:0000313" key="7">
    <source>
        <dbReference type="Proteomes" id="UP000593765"/>
    </source>
</evidence>
<keyword evidence="3" id="KW-0694">RNA-binding</keyword>
<feature type="region of interest" description="Disordered" evidence="4">
    <location>
        <begin position="328"/>
        <end position="353"/>
    </location>
</feature>
<dbReference type="RefSeq" id="WP_206291946.1">
    <property type="nucleotide sequence ID" value="NZ_CP063458.1"/>
</dbReference>
<keyword evidence="7" id="KW-1185">Reference proteome</keyword>
<dbReference type="CDD" id="cd02869">
    <property type="entry name" value="PseudoU_synth_RluA_like"/>
    <property type="match status" value="1"/>
</dbReference>
<dbReference type="PROSITE" id="PS01129">
    <property type="entry name" value="PSI_RLU"/>
    <property type="match status" value="1"/>
</dbReference>
<feature type="domain" description="RNA-binding S4" evidence="5">
    <location>
        <begin position="51"/>
        <end position="115"/>
    </location>
</feature>
<dbReference type="KEGG" id="hbs:IPV69_22340"/>
<dbReference type="PROSITE" id="PS50889">
    <property type="entry name" value="S4"/>
    <property type="match status" value="1"/>
</dbReference>
<dbReference type="Gene3D" id="3.30.2350.10">
    <property type="entry name" value="Pseudouridine synthase"/>
    <property type="match status" value="1"/>
</dbReference>
<evidence type="ECO:0000256" key="3">
    <source>
        <dbReference type="PROSITE-ProRule" id="PRU00182"/>
    </source>
</evidence>
<dbReference type="PANTHER" id="PTHR21600">
    <property type="entry name" value="MITOCHONDRIAL RNA PSEUDOURIDINE SYNTHASE"/>
    <property type="match status" value="1"/>
</dbReference>
<comment type="similarity">
    <text evidence="1">Belongs to the pseudouridine synthase RluA family.</text>
</comment>
<dbReference type="SUPFAM" id="SSF55120">
    <property type="entry name" value="Pseudouridine synthase"/>
    <property type="match status" value="1"/>
</dbReference>
<dbReference type="Pfam" id="PF01479">
    <property type="entry name" value="S4"/>
    <property type="match status" value="1"/>
</dbReference>
<dbReference type="InterPro" id="IPR036986">
    <property type="entry name" value="S4_RNA-bd_sf"/>
</dbReference>
<dbReference type="Gene3D" id="3.10.290.10">
    <property type="entry name" value="RNA-binding S4 domain"/>
    <property type="match status" value="1"/>
</dbReference>
<keyword evidence="2" id="KW-0413">Isomerase</keyword>
<feature type="compositionally biased region" description="Polar residues" evidence="4">
    <location>
        <begin position="341"/>
        <end position="350"/>
    </location>
</feature>
<organism evidence="6 7">
    <name type="scientific">Humisphaera borealis</name>
    <dbReference type="NCBI Taxonomy" id="2807512"/>
    <lineage>
        <taxon>Bacteria</taxon>
        <taxon>Pseudomonadati</taxon>
        <taxon>Planctomycetota</taxon>
        <taxon>Phycisphaerae</taxon>
        <taxon>Tepidisphaerales</taxon>
        <taxon>Tepidisphaeraceae</taxon>
        <taxon>Humisphaera</taxon>
    </lineage>
</organism>
<name>A0A7M2WTX8_9BACT</name>
<feature type="compositionally biased region" description="Basic and acidic residues" evidence="4">
    <location>
        <begin position="328"/>
        <end position="338"/>
    </location>
</feature>
<dbReference type="GO" id="GO:0120159">
    <property type="term" value="F:rRNA pseudouridine synthase activity"/>
    <property type="evidence" value="ECO:0007669"/>
    <property type="project" value="UniProtKB-ARBA"/>
</dbReference>
<dbReference type="GO" id="GO:0000455">
    <property type="term" value="P:enzyme-directed rRNA pseudouridine synthesis"/>
    <property type="evidence" value="ECO:0007669"/>
    <property type="project" value="TreeGrafter"/>
</dbReference>
<dbReference type="EMBL" id="CP063458">
    <property type="protein sequence ID" value="QOV88936.1"/>
    <property type="molecule type" value="Genomic_DNA"/>
</dbReference>
<dbReference type="InterPro" id="IPR002942">
    <property type="entry name" value="S4_RNA-bd"/>
</dbReference>
<evidence type="ECO:0000256" key="4">
    <source>
        <dbReference type="SAM" id="MobiDB-lite"/>
    </source>
</evidence>
<evidence type="ECO:0000256" key="1">
    <source>
        <dbReference type="ARBA" id="ARBA00010876"/>
    </source>
</evidence>
<dbReference type="GO" id="GO:0003723">
    <property type="term" value="F:RNA binding"/>
    <property type="evidence" value="ECO:0007669"/>
    <property type="project" value="UniProtKB-KW"/>
</dbReference>
<protein>
    <submittedName>
        <fullName evidence="6">RluA family pseudouridine synthase</fullName>
    </submittedName>
</protein>
<dbReference type="InterPro" id="IPR006145">
    <property type="entry name" value="PsdUridine_synth_RsuA/RluA"/>
</dbReference>
<dbReference type="AlphaFoldDB" id="A0A7M2WTX8"/>